<comment type="caution">
    <text evidence="4">The sequence shown here is derived from an EMBL/GenBank/DDBJ whole genome shotgun (WGS) entry which is preliminary data.</text>
</comment>
<dbReference type="SUPFAM" id="SSF54106">
    <property type="entry name" value="LysM domain"/>
    <property type="match status" value="4"/>
</dbReference>
<dbReference type="Pfam" id="PF01476">
    <property type="entry name" value="LysM"/>
    <property type="match status" value="4"/>
</dbReference>
<feature type="domain" description="LysM" evidence="3">
    <location>
        <begin position="165"/>
        <end position="210"/>
    </location>
</feature>
<dbReference type="Gene3D" id="3.10.350.10">
    <property type="entry name" value="LysM domain"/>
    <property type="match status" value="4"/>
</dbReference>
<name>A0A552UXQ3_9FLAO</name>
<dbReference type="Proteomes" id="UP000320643">
    <property type="component" value="Unassembled WGS sequence"/>
</dbReference>
<dbReference type="OrthoDB" id="2149800at2"/>
<evidence type="ECO:0000259" key="3">
    <source>
        <dbReference type="PROSITE" id="PS51782"/>
    </source>
</evidence>
<feature type="compositionally biased region" description="Basic and acidic residues" evidence="1">
    <location>
        <begin position="89"/>
        <end position="106"/>
    </location>
</feature>
<sequence length="410" mass="43322">MKKRCIAIIAMFLMVSFSYAQPGAAKPADENVEEIIVNHTVTMGETVVMVAKKYKVTPQDLYEYNPAAVDGLSVNMALKIPMHRTVDMTHPKKNEEKLETKVKDTDIASTSNKPSKPEPRLAEMQNAAQVPGVASAVQIADKQQVQGSPATPGKASLVPGAPGTKSHIVQEGETLFQIAYKNNISQDLLEQDNRDVLANNGFKPGITLVVQQGRELFATPLEPIADEVAATPTIVTHHVVSGETLHGLSRKYHTTIEDITAANPKALKRGLQMGQTLKIPSNSAKATTSTAVDTAVAVTPTETPATGGTPVSSKYIATVPAPVTTAVAPVAAETALAATTADAPAELTGTASIAERLDVEHKVKSGDTLTGLARKYNTTIEAITEANKAKLKHGLQAGQVIKITSNTSSN</sequence>
<dbReference type="CDD" id="cd00118">
    <property type="entry name" value="LysM"/>
    <property type="match status" value="4"/>
</dbReference>
<evidence type="ECO:0000256" key="2">
    <source>
        <dbReference type="SAM" id="SignalP"/>
    </source>
</evidence>
<feature type="domain" description="LysM" evidence="3">
    <location>
        <begin position="359"/>
        <end position="403"/>
    </location>
</feature>
<dbReference type="PANTHER" id="PTHR33734">
    <property type="entry name" value="LYSM DOMAIN-CONTAINING GPI-ANCHORED PROTEIN 2"/>
    <property type="match status" value="1"/>
</dbReference>
<keyword evidence="2" id="KW-0732">Signal</keyword>
<keyword evidence="5" id="KW-1185">Reference proteome</keyword>
<feature type="chain" id="PRO_5021773907" evidence="2">
    <location>
        <begin position="21"/>
        <end position="410"/>
    </location>
</feature>
<feature type="region of interest" description="Disordered" evidence="1">
    <location>
        <begin position="142"/>
        <end position="165"/>
    </location>
</feature>
<evidence type="ECO:0000256" key="1">
    <source>
        <dbReference type="SAM" id="MobiDB-lite"/>
    </source>
</evidence>
<evidence type="ECO:0000313" key="4">
    <source>
        <dbReference type="EMBL" id="TRW22987.1"/>
    </source>
</evidence>
<dbReference type="PROSITE" id="PS51782">
    <property type="entry name" value="LYSM"/>
    <property type="match status" value="3"/>
</dbReference>
<dbReference type="InterPro" id="IPR018392">
    <property type="entry name" value="LysM"/>
</dbReference>
<dbReference type="RefSeq" id="WP_143374202.1">
    <property type="nucleotide sequence ID" value="NZ_VJVZ01000010.1"/>
</dbReference>
<gene>
    <name evidence="4" type="ORF">FMM05_14915</name>
</gene>
<feature type="signal peptide" evidence="2">
    <location>
        <begin position="1"/>
        <end position="20"/>
    </location>
</feature>
<accession>A0A552UXQ3</accession>
<proteinExistence type="predicted"/>
<dbReference type="PANTHER" id="PTHR33734:SF22">
    <property type="entry name" value="MEMBRANE-BOUND LYTIC MUREIN TRANSGLYCOSYLASE D"/>
    <property type="match status" value="1"/>
</dbReference>
<dbReference type="EMBL" id="VJVZ01000010">
    <property type="protein sequence ID" value="TRW22987.1"/>
    <property type="molecule type" value="Genomic_DNA"/>
</dbReference>
<organism evidence="4 5">
    <name type="scientific">Flavobacterium zepuense</name>
    <dbReference type="NCBI Taxonomy" id="2593302"/>
    <lineage>
        <taxon>Bacteria</taxon>
        <taxon>Pseudomonadati</taxon>
        <taxon>Bacteroidota</taxon>
        <taxon>Flavobacteriia</taxon>
        <taxon>Flavobacteriales</taxon>
        <taxon>Flavobacteriaceae</taxon>
        <taxon>Flavobacterium</taxon>
    </lineage>
</organism>
<dbReference type="InterPro" id="IPR036779">
    <property type="entry name" value="LysM_dom_sf"/>
</dbReference>
<feature type="domain" description="LysM" evidence="3">
    <location>
        <begin position="235"/>
        <end position="279"/>
    </location>
</feature>
<reference evidence="4 5" key="1">
    <citation type="submission" date="2019-07" db="EMBL/GenBank/DDBJ databases">
        <title>Flavobacterium sp. nov., isolated from glacier ice.</title>
        <authorList>
            <person name="Liu Q."/>
            <person name="Xin Y.-H."/>
        </authorList>
    </citation>
    <scope>NUCLEOTIDE SEQUENCE [LARGE SCALE GENOMIC DNA]</scope>
    <source>
        <strain evidence="4 5">ZT4R6</strain>
    </source>
</reference>
<dbReference type="AlphaFoldDB" id="A0A552UXQ3"/>
<dbReference type="SMART" id="SM00257">
    <property type="entry name" value="LysM"/>
    <property type="match status" value="4"/>
</dbReference>
<evidence type="ECO:0000313" key="5">
    <source>
        <dbReference type="Proteomes" id="UP000320643"/>
    </source>
</evidence>
<feature type="region of interest" description="Disordered" evidence="1">
    <location>
        <begin position="89"/>
        <end position="128"/>
    </location>
</feature>
<protein>
    <submittedName>
        <fullName evidence="4">LysM peptidoglycan-binding domain-containing protein</fullName>
    </submittedName>
</protein>